<dbReference type="OMA" id="IAAQCFR"/>
<evidence type="ECO:0000313" key="11">
    <source>
        <dbReference type="EMBL" id="KAG8470153.1"/>
    </source>
</evidence>
<dbReference type="Gene3D" id="1.20.1420.30">
    <property type="entry name" value="NCX, central ion-binding region"/>
    <property type="match status" value="2"/>
</dbReference>
<dbReference type="PANTHER" id="PTHR31503">
    <property type="entry name" value="VACUOLAR CALCIUM ION TRANSPORTER"/>
    <property type="match status" value="1"/>
</dbReference>
<feature type="transmembrane region" description="Helical" evidence="9">
    <location>
        <begin position="346"/>
        <end position="369"/>
    </location>
</feature>
<keyword evidence="7 9" id="KW-0406">Ion transport</keyword>
<comment type="similarity">
    <text evidence="9">Belongs to the Ca(2+):cation antiporter (CaCA) (TC 2.A.19) family.</text>
</comment>
<comment type="caution">
    <text evidence="9">Lacks conserved residue(s) required for the propagation of feature annotation.</text>
</comment>
<dbReference type="Pfam" id="PF01699">
    <property type="entry name" value="Na_Ca_ex"/>
    <property type="match status" value="2"/>
</dbReference>
<keyword evidence="3 9" id="KW-0109">Calcium transport</keyword>
<dbReference type="Proteomes" id="UP000751190">
    <property type="component" value="Unassembled WGS sequence"/>
</dbReference>
<sequence>MSAEPLVGFSRPRSSVRLTATGRVVAELPPVDASESSSLRAAIHAVHFMSVIKLRHAARRRPRNAQPDVLKPPVPTLVSSLKHVLFFSRINMLLVILPFALLAQPLGLPPAWAFVANFVVIVPLAQLLGVATEEVALYSTEMIGGLLNATLGNATEVIISVFAIRAGLLRVVQVSLLGSILSNLLLVLGCSFIAGGIRFREQRYSAKMAAVNCSLLKMAVLGLMIPTALVSTMRANCAVPCHVVQIEQISHGTAVVLFVVYVGLLLFQLRTHAYLHEADNPNEPYPSLHVRRAGEEEEEDEEEAAMMTLSGAVVVLAALTVLIALCSELLVATLEVAAAAMRLTDLFIGLVLLPIIGNAAEHATAIVMAYKGKTDLALGVALGSSVQIALGVIPALVLVAWAIGSPLTLDFGAFEAIVLLVTALVATSTLGYSATWLDGLMLIAAYTVVGVAYYYAREIPYESIRNRACSCGEACCTSGLE</sequence>
<keyword evidence="2 9" id="KW-0813">Transport</keyword>
<dbReference type="InterPro" id="IPR004837">
    <property type="entry name" value="NaCa_Exmemb"/>
</dbReference>
<evidence type="ECO:0000259" key="10">
    <source>
        <dbReference type="Pfam" id="PF01699"/>
    </source>
</evidence>
<evidence type="ECO:0000313" key="12">
    <source>
        <dbReference type="Proteomes" id="UP000751190"/>
    </source>
</evidence>
<feature type="domain" description="Sodium/calcium exchanger membrane region" evidence="10">
    <location>
        <begin position="312"/>
        <end position="449"/>
    </location>
</feature>
<feature type="transmembrane region" description="Helical" evidence="9">
    <location>
        <begin position="249"/>
        <end position="267"/>
    </location>
</feature>
<dbReference type="OrthoDB" id="1699231at2759"/>
<evidence type="ECO:0000256" key="3">
    <source>
        <dbReference type="ARBA" id="ARBA00022568"/>
    </source>
</evidence>
<feature type="transmembrane region" description="Helical" evidence="9">
    <location>
        <begin position="176"/>
        <end position="197"/>
    </location>
</feature>
<comment type="caution">
    <text evidence="11">The sequence shown here is derived from an EMBL/GenBank/DDBJ whole genome shotgun (WGS) entry which is preliminary data.</text>
</comment>
<dbReference type="GO" id="GO:0005774">
    <property type="term" value="C:vacuolar membrane"/>
    <property type="evidence" value="ECO:0007669"/>
    <property type="project" value="UniProtKB-ARBA"/>
</dbReference>
<keyword evidence="12" id="KW-1185">Reference proteome</keyword>
<dbReference type="EMBL" id="JAGTXO010000001">
    <property type="protein sequence ID" value="KAG8470153.1"/>
    <property type="molecule type" value="Genomic_DNA"/>
</dbReference>
<evidence type="ECO:0000256" key="2">
    <source>
        <dbReference type="ARBA" id="ARBA00022448"/>
    </source>
</evidence>
<evidence type="ECO:0000256" key="6">
    <source>
        <dbReference type="ARBA" id="ARBA00022989"/>
    </source>
</evidence>
<dbReference type="NCBIfam" id="TIGR00378">
    <property type="entry name" value="cax"/>
    <property type="match status" value="1"/>
</dbReference>
<reference evidence="11" key="1">
    <citation type="submission" date="2021-05" db="EMBL/GenBank/DDBJ databases">
        <title>The genome of the haptophyte Pavlova lutheri (Diacronema luteri, Pavlovales) - a model for lipid biosynthesis in eukaryotic algae.</title>
        <authorList>
            <person name="Hulatt C.J."/>
            <person name="Posewitz M.C."/>
        </authorList>
    </citation>
    <scope>NUCLEOTIDE SEQUENCE</scope>
    <source>
        <strain evidence="11">NIVA-4/92</strain>
    </source>
</reference>
<dbReference type="InterPro" id="IPR004798">
    <property type="entry name" value="CAX-like"/>
</dbReference>
<dbReference type="InterPro" id="IPR044880">
    <property type="entry name" value="NCX_ion-bd_dom_sf"/>
</dbReference>
<dbReference type="GO" id="GO:0012505">
    <property type="term" value="C:endomembrane system"/>
    <property type="evidence" value="ECO:0007669"/>
    <property type="project" value="UniProtKB-SubCell"/>
</dbReference>
<proteinExistence type="inferred from homology"/>
<comment type="subcellular location">
    <subcellularLocation>
        <location evidence="1">Endomembrane system</location>
        <topology evidence="1">Multi-pass membrane protein</topology>
    </subcellularLocation>
</comment>
<protein>
    <recommendedName>
        <fullName evidence="10">Sodium/calcium exchanger membrane region domain-containing protein</fullName>
    </recommendedName>
</protein>
<dbReference type="InterPro" id="IPR004713">
    <property type="entry name" value="CaH_exchang"/>
</dbReference>
<evidence type="ECO:0000256" key="7">
    <source>
        <dbReference type="ARBA" id="ARBA00023065"/>
    </source>
</evidence>
<evidence type="ECO:0000256" key="8">
    <source>
        <dbReference type="ARBA" id="ARBA00023136"/>
    </source>
</evidence>
<accession>A0A8J6CJP2</accession>
<feature type="transmembrane region" description="Helical" evidence="9">
    <location>
        <begin position="209"/>
        <end position="229"/>
    </location>
</feature>
<feature type="domain" description="Sodium/calcium exchanger membrane region" evidence="10">
    <location>
        <begin position="111"/>
        <end position="269"/>
    </location>
</feature>
<keyword evidence="4 9" id="KW-0812">Transmembrane</keyword>
<feature type="transmembrane region" description="Helical" evidence="9">
    <location>
        <begin position="86"/>
        <end position="106"/>
    </location>
</feature>
<keyword evidence="6 9" id="KW-1133">Transmembrane helix</keyword>
<evidence type="ECO:0000256" key="1">
    <source>
        <dbReference type="ARBA" id="ARBA00004127"/>
    </source>
</evidence>
<name>A0A8J6CJP2_DIALT</name>
<keyword evidence="5 9" id="KW-0106">Calcium</keyword>
<evidence type="ECO:0000256" key="5">
    <source>
        <dbReference type="ARBA" id="ARBA00022837"/>
    </source>
</evidence>
<keyword evidence="8 9" id="KW-0472">Membrane</keyword>
<dbReference type="GO" id="GO:0015369">
    <property type="term" value="F:calcium:proton antiporter activity"/>
    <property type="evidence" value="ECO:0007669"/>
    <property type="project" value="UniProtKB-UniRule"/>
</dbReference>
<keyword evidence="9" id="KW-0050">Antiport</keyword>
<organism evidence="11 12">
    <name type="scientific">Diacronema lutheri</name>
    <name type="common">Unicellular marine alga</name>
    <name type="synonym">Monochrysis lutheri</name>
    <dbReference type="NCBI Taxonomy" id="2081491"/>
    <lineage>
        <taxon>Eukaryota</taxon>
        <taxon>Haptista</taxon>
        <taxon>Haptophyta</taxon>
        <taxon>Pavlovophyceae</taxon>
        <taxon>Pavlovales</taxon>
        <taxon>Pavlovaceae</taxon>
        <taxon>Diacronema</taxon>
    </lineage>
</organism>
<feature type="transmembrane region" description="Helical" evidence="9">
    <location>
        <begin position="312"/>
        <end position="334"/>
    </location>
</feature>
<feature type="transmembrane region" description="Helical" evidence="9">
    <location>
        <begin position="143"/>
        <end position="164"/>
    </location>
</feature>
<dbReference type="PANTHER" id="PTHR31503:SF22">
    <property type="entry name" value="VACUOLAR CALCIUM ION TRANSPORTER"/>
    <property type="match status" value="1"/>
</dbReference>
<dbReference type="GO" id="GO:0006874">
    <property type="term" value="P:intracellular calcium ion homeostasis"/>
    <property type="evidence" value="ECO:0007669"/>
    <property type="project" value="TreeGrafter"/>
</dbReference>
<feature type="transmembrane region" description="Helical" evidence="9">
    <location>
        <begin position="376"/>
        <end position="403"/>
    </location>
</feature>
<evidence type="ECO:0000256" key="9">
    <source>
        <dbReference type="RuleBase" id="RU365028"/>
    </source>
</evidence>
<feature type="transmembrane region" description="Helical" evidence="9">
    <location>
        <begin position="112"/>
        <end position="131"/>
    </location>
</feature>
<gene>
    <name evidence="11" type="ORF">KFE25_008574</name>
</gene>
<dbReference type="AlphaFoldDB" id="A0A8J6CJP2"/>
<feature type="transmembrane region" description="Helical" evidence="9">
    <location>
        <begin position="439"/>
        <end position="456"/>
    </location>
</feature>
<evidence type="ECO:0000256" key="4">
    <source>
        <dbReference type="ARBA" id="ARBA00022692"/>
    </source>
</evidence>